<evidence type="ECO:0000256" key="2">
    <source>
        <dbReference type="ARBA" id="ARBA00003234"/>
    </source>
</evidence>
<evidence type="ECO:0000256" key="8">
    <source>
        <dbReference type="ARBA" id="ARBA00023004"/>
    </source>
</evidence>
<accession>A0A2S4JGQ5</accession>
<dbReference type="Gene3D" id="3.40.50.12160">
    <property type="entry name" value="Methylthiotransferase, N-terminal domain"/>
    <property type="match status" value="1"/>
</dbReference>
<keyword evidence="4" id="KW-0963">Cytoplasm</keyword>
<dbReference type="EMBL" id="LPWH01000117">
    <property type="protein sequence ID" value="POQ98744.1"/>
    <property type="molecule type" value="Genomic_DNA"/>
</dbReference>
<dbReference type="SFLD" id="SFLDS00029">
    <property type="entry name" value="Radical_SAM"/>
    <property type="match status" value="1"/>
</dbReference>
<evidence type="ECO:0000256" key="1">
    <source>
        <dbReference type="ARBA" id="ARBA00001966"/>
    </source>
</evidence>
<name>A0A2S4JGQ5_9SPIO</name>
<dbReference type="InterPro" id="IPR058240">
    <property type="entry name" value="rSAM_sf"/>
</dbReference>
<dbReference type="InterPro" id="IPR013848">
    <property type="entry name" value="Methylthiotransferase_N"/>
</dbReference>
<dbReference type="InterPro" id="IPR007197">
    <property type="entry name" value="rSAM"/>
</dbReference>
<evidence type="ECO:0000256" key="7">
    <source>
        <dbReference type="ARBA" id="ARBA00022723"/>
    </source>
</evidence>
<protein>
    <recommendedName>
        <fullName evidence="10">tRNA-2-methylthio-N(6)-dimethylallyladenosine synthase</fullName>
        <ecNumber evidence="10">2.8.4.3</ecNumber>
    </recommendedName>
</protein>
<keyword evidence="9" id="KW-0411">Iron-sulfur</keyword>
<evidence type="ECO:0000259" key="13">
    <source>
        <dbReference type="PROSITE" id="PS51449"/>
    </source>
</evidence>
<dbReference type="InterPro" id="IPR005839">
    <property type="entry name" value="Methylthiotransferase"/>
</dbReference>
<feature type="domain" description="Radical SAM core" evidence="14">
    <location>
        <begin position="143"/>
        <end position="376"/>
    </location>
</feature>
<feature type="domain" description="MTTase N-terminal" evidence="13">
    <location>
        <begin position="1"/>
        <end position="113"/>
    </location>
</feature>
<dbReference type="InterPro" id="IPR023404">
    <property type="entry name" value="rSAM_horseshoe"/>
</dbReference>
<dbReference type="AlphaFoldDB" id="A0A2S4JGQ5"/>
<evidence type="ECO:0000256" key="5">
    <source>
        <dbReference type="ARBA" id="ARBA00022679"/>
    </source>
</evidence>
<evidence type="ECO:0000256" key="4">
    <source>
        <dbReference type="ARBA" id="ARBA00022490"/>
    </source>
</evidence>
<dbReference type="SUPFAM" id="SSF102114">
    <property type="entry name" value="Radical SAM enzymes"/>
    <property type="match status" value="1"/>
</dbReference>
<dbReference type="RefSeq" id="WP_103680933.1">
    <property type="nucleotide sequence ID" value="NZ_LPWH01000117.1"/>
</dbReference>
<comment type="caution">
    <text evidence="15">The sequence shown here is derived from an EMBL/GenBank/DDBJ whole genome shotgun (WGS) entry which is preliminary data.</text>
</comment>
<gene>
    <name evidence="15" type="ORF">AU468_11935</name>
</gene>
<dbReference type="PROSITE" id="PS51449">
    <property type="entry name" value="MTTASE_N"/>
    <property type="match status" value="1"/>
</dbReference>
<dbReference type="PROSITE" id="PS01278">
    <property type="entry name" value="MTTASE_RADICAL"/>
    <property type="match status" value="1"/>
</dbReference>
<proteinExistence type="predicted"/>
<dbReference type="NCBIfam" id="TIGR00089">
    <property type="entry name" value="MiaB/RimO family radical SAM methylthiotransferase"/>
    <property type="match status" value="1"/>
</dbReference>
<dbReference type="Pfam" id="PF00919">
    <property type="entry name" value="UPF0004"/>
    <property type="match status" value="1"/>
</dbReference>
<dbReference type="GO" id="GO:0035597">
    <property type="term" value="F:tRNA-2-methylthio-N(6)-dimethylallyladenosine(37) synthase activity"/>
    <property type="evidence" value="ECO:0007669"/>
    <property type="project" value="UniProtKB-EC"/>
</dbReference>
<dbReference type="InterPro" id="IPR020612">
    <property type="entry name" value="Methylthiotransferase_CS"/>
</dbReference>
<keyword evidence="7" id="KW-0479">Metal-binding</keyword>
<dbReference type="Gene3D" id="3.80.30.20">
    <property type="entry name" value="tm_1862 like domain"/>
    <property type="match status" value="1"/>
</dbReference>
<dbReference type="EC" id="2.8.4.3" evidence="10"/>
<evidence type="ECO:0000313" key="15">
    <source>
        <dbReference type="EMBL" id="POQ98744.1"/>
    </source>
</evidence>
<evidence type="ECO:0000313" key="16">
    <source>
        <dbReference type="Proteomes" id="UP000237350"/>
    </source>
</evidence>
<keyword evidence="8" id="KW-0408">Iron</keyword>
<keyword evidence="16" id="KW-1185">Reference proteome</keyword>
<dbReference type="PANTHER" id="PTHR43020:SF2">
    <property type="entry name" value="MITOCHONDRIAL TRNA METHYLTHIOTRANSFERASE CDK5RAP1"/>
    <property type="match status" value="1"/>
</dbReference>
<dbReference type="InterPro" id="IPR038135">
    <property type="entry name" value="Methylthiotransferase_N_sf"/>
</dbReference>
<dbReference type="NCBIfam" id="TIGR01574">
    <property type="entry name" value="miaB-methiolase"/>
    <property type="match status" value="1"/>
</dbReference>
<evidence type="ECO:0000256" key="9">
    <source>
        <dbReference type="ARBA" id="ARBA00023014"/>
    </source>
</evidence>
<dbReference type="Pfam" id="PF04055">
    <property type="entry name" value="Radical_SAM"/>
    <property type="match status" value="1"/>
</dbReference>
<dbReference type="CDD" id="cd01335">
    <property type="entry name" value="Radical_SAM"/>
    <property type="match status" value="1"/>
</dbReference>
<evidence type="ECO:0000256" key="3">
    <source>
        <dbReference type="ARBA" id="ARBA00022485"/>
    </source>
</evidence>
<evidence type="ECO:0000256" key="11">
    <source>
        <dbReference type="SAM" id="MobiDB-lite"/>
    </source>
</evidence>
<dbReference type="PROSITE" id="PS50926">
    <property type="entry name" value="TRAM"/>
    <property type="match status" value="1"/>
</dbReference>
<dbReference type="PANTHER" id="PTHR43020">
    <property type="entry name" value="CDK5 REGULATORY SUBUNIT-ASSOCIATED PROTEIN 1"/>
    <property type="match status" value="1"/>
</dbReference>
<dbReference type="GO" id="GO:0046872">
    <property type="term" value="F:metal ion binding"/>
    <property type="evidence" value="ECO:0007669"/>
    <property type="project" value="UniProtKB-KW"/>
</dbReference>
<dbReference type="SFLD" id="SFLDG01061">
    <property type="entry name" value="methylthiotransferase"/>
    <property type="match status" value="1"/>
</dbReference>
<comment type="cofactor">
    <cofactor evidence="1">
        <name>[4Fe-4S] cluster</name>
        <dbReference type="ChEBI" id="CHEBI:49883"/>
    </cofactor>
</comment>
<dbReference type="Proteomes" id="UP000237350">
    <property type="component" value="Unassembled WGS sequence"/>
</dbReference>
<feature type="region of interest" description="Disordered" evidence="11">
    <location>
        <begin position="392"/>
        <end position="416"/>
    </location>
</feature>
<dbReference type="GO" id="GO:0051539">
    <property type="term" value="F:4 iron, 4 sulfur cluster binding"/>
    <property type="evidence" value="ECO:0007669"/>
    <property type="project" value="UniProtKB-KW"/>
</dbReference>
<dbReference type="Pfam" id="PF01938">
    <property type="entry name" value="TRAM"/>
    <property type="match status" value="1"/>
</dbReference>
<dbReference type="SFLD" id="SFLDG01082">
    <property type="entry name" value="B12-binding_domain_containing"/>
    <property type="match status" value="1"/>
</dbReference>
<dbReference type="PROSITE" id="PS51918">
    <property type="entry name" value="RADICAL_SAM"/>
    <property type="match status" value="1"/>
</dbReference>
<keyword evidence="3" id="KW-0004">4Fe-4S</keyword>
<evidence type="ECO:0000256" key="6">
    <source>
        <dbReference type="ARBA" id="ARBA00022691"/>
    </source>
</evidence>
<dbReference type="SMART" id="SM00729">
    <property type="entry name" value="Elp3"/>
    <property type="match status" value="1"/>
</dbReference>
<dbReference type="OrthoDB" id="9805215at2"/>
<dbReference type="InterPro" id="IPR002792">
    <property type="entry name" value="TRAM_dom"/>
</dbReference>
<keyword evidence="6" id="KW-0949">S-adenosyl-L-methionine</keyword>
<evidence type="ECO:0000259" key="12">
    <source>
        <dbReference type="PROSITE" id="PS50926"/>
    </source>
</evidence>
<feature type="domain" description="TRAM" evidence="12">
    <location>
        <begin position="379"/>
        <end position="442"/>
    </location>
</feature>
<evidence type="ECO:0000259" key="14">
    <source>
        <dbReference type="PROSITE" id="PS51918"/>
    </source>
</evidence>
<keyword evidence="5" id="KW-0808">Transferase</keyword>
<reference evidence="16" key="1">
    <citation type="submission" date="2015-12" db="EMBL/GenBank/DDBJ databases">
        <authorList>
            <person name="Lodha T.D."/>
            <person name="Chintalapati S."/>
            <person name="Chintalapati V.R."/>
            <person name="Sravanthi T."/>
        </authorList>
    </citation>
    <scope>NUCLEOTIDE SEQUENCE [LARGE SCALE GENOMIC DNA]</scope>
    <source>
        <strain evidence="16">JC133</strain>
    </source>
</reference>
<evidence type="ECO:0000256" key="10">
    <source>
        <dbReference type="ARBA" id="ARBA00033765"/>
    </source>
</evidence>
<dbReference type="InterPro" id="IPR006638">
    <property type="entry name" value="Elp3/MiaA/NifB-like_rSAM"/>
</dbReference>
<comment type="function">
    <text evidence="2">Catalyzes the methylthiolation of N6-(dimethylallyl)adenosine (i(6)A), leading to the formation of 2-methylthio-N6-(dimethylallyl)adenosine (ms(2)i(6)A) at position 37 in tRNAs that read codons beginning with uridine.</text>
</comment>
<sequence>MHYYLLPLGCQMNLSDAERIRTVLEETGYTPCETEEEADLIGLVACSVRQKAIDKVYSKIHKWNQWKADRPLVTFASGCILPEDHRKLLGRFDLIFQIQDLPQLPQMLRQYGVATALNGAFPALSGTAQEPGEEDYWKVSPTYTSPFEAYVPIQNGCDKFCTFCAVPYTRGREVSRPSSEILREIETLLERGYRTITLLGQNVNSYGLDRPGREITFPELLDRVGSLTRGHPLWTYFTSPHPRDMGEDVLERIAEHPTLAQQIHLPLQSGDDTVLTRMNRKYRLQDYRSIITSIRTILPEATLFTDIIVGFTGETEEQFQNTCAALEEFRFNMAYIAQYSPRPGAASSRWADDVPQEIKKERLHRLTAILEGTAGDFTRSLQGSTRRVLVDGPDRKPGFLSGKTEGRIPVRMSDPGGIEPGTFVTVRITGARPLSIAGEIIDPARGGNR</sequence>
<organism evidence="15 16">
    <name type="scientific">Alkalispirochaeta sphaeroplastigenens</name>
    <dbReference type="NCBI Taxonomy" id="1187066"/>
    <lineage>
        <taxon>Bacteria</taxon>
        <taxon>Pseudomonadati</taxon>
        <taxon>Spirochaetota</taxon>
        <taxon>Spirochaetia</taxon>
        <taxon>Spirochaetales</taxon>
        <taxon>Spirochaetaceae</taxon>
        <taxon>Alkalispirochaeta</taxon>
    </lineage>
</organism>
<dbReference type="FunFam" id="3.80.30.20:FF:000001">
    <property type="entry name" value="tRNA-2-methylthio-N(6)-dimethylallyladenosine synthase 2"/>
    <property type="match status" value="1"/>
</dbReference>
<dbReference type="GO" id="GO:0005829">
    <property type="term" value="C:cytosol"/>
    <property type="evidence" value="ECO:0007669"/>
    <property type="project" value="TreeGrafter"/>
</dbReference>